<evidence type="ECO:0000313" key="1">
    <source>
        <dbReference type="EMBL" id="KAF2123718.1"/>
    </source>
</evidence>
<proteinExistence type="predicted"/>
<keyword evidence="2" id="KW-1185">Reference proteome</keyword>
<feature type="non-terminal residue" evidence="1">
    <location>
        <position position="63"/>
    </location>
</feature>
<dbReference type="Proteomes" id="UP000799771">
    <property type="component" value="Unassembled WGS sequence"/>
</dbReference>
<dbReference type="RefSeq" id="XP_033518112.1">
    <property type="nucleotide sequence ID" value="XM_033662716.1"/>
</dbReference>
<accession>A0A6A5ZZ73</accession>
<organism evidence="1 2">
    <name type="scientific">Dothidotthia symphoricarpi CBS 119687</name>
    <dbReference type="NCBI Taxonomy" id="1392245"/>
    <lineage>
        <taxon>Eukaryota</taxon>
        <taxon>Fungi</taxon>
        <taxon>Dikarya</taxon>
        <taxon>Ascomycota</taxon>
        <taxon>Pezizomycotina</taxon>
        <taxon>Dothideomycetes</taxon>
        <taxon>Pleosporomycetidae</taxon>
        <taxon>Pleosporales</taxon>
        <taxon>Dothidotthiaceae</taxon>
        <taxon>Dothidotthia</taxon>
    </lineage>
</organism>
<name>A0A6A5ZZ73_9PLEO</name>
<gene>
    <name evidence="1" type="ORF">P153DRAFT_251824</name>
</gene>
<protein>
    <submittedName>
        <fullName evidence="1">Uncharacterized protein</fullName>
    </submittedName>
</protein>
<evidence type="ECO:0000313" key="2">
    <source>
        <dbReference type="Proteomes" id="UP000799771"/>
    </source>
</evidence>
<dbReference type="AlphaFoldDB" id="A0A6A5ZZ73"/>
<reference evidence="1" key="1">
    <citation type="journal article" date="2020" name="Stud. Mycol.">
        <title>101 Dothideomycetes genomes: a test case for predicting lifestyles and emergence of pathogens.</title>
        <authorList>
            <person name="Haridas S."/>
            <person name="Albert R."/>
            <person name="Binder M."/>
            <person name="Bloem J."/>
            <person name="Labutti K."/>
            <person name="Salamov A."/>
            <person name="Andreopoulos B."/>
            <person name="Baker S."/>
            <person name="Barry K."/>
            <person name="Bills G."/>
            <person name="Bluhm B."/>
            <person name="Cannon C."/>
            <person name="Castanera R."/>
            <person name="Culley D."/>
            <person name="Daum C."/>
            <person name="Ezra D."/>
            <person name="Gonzalez J."/>
            <person name="Henrissat B."/>
            <person name="Kuo A."/>
            <person name="Liang C."/>
            <person name="Lipzen A."/>
            <person name="Lutzoni F."/>
            <person name="Magnuson J."/>
            <person name="Mondo S."/>
            <person name="Nolan M."/>
            <person name="Ohm R."/>
            <person name="Pangilinan J."/>
            <person name="Park H.-J."/>
            <person name="Ramirez L."/>
            <person name="Alfaro M."/>
            <person name="Sun H."/>
            <person name="Tritt A."/>
            <person name="Yoshinaga Y."/>
            <person name="Zwiers L.-H."/>
            <person name="Turgeon B."/>
            <person name="Goodwin S."/>
            <person name="Spatafora J."/>
            <person name="Crous P."/>
            <person name="Grigoriev I."/>
        </authorList>
    </citation>
    <scope>NUCLEOTIDE SEQUENCE</scope>
    <source>
        <strain evidence="1">CBS 119687</strain>
    </source>
</reference>
<sequence length="63" mass="7450">MLSPTAEWYFTGNRGEDMDRYDEFRSHADPDTIYPLLDAFVKAVDRINILEHFSLTCSIPRRR</sequence>
<dbReference type="EMBL" id="ML977523">
    <property type="protein sequence ID" value="KAF2123718.1"/>
    <property type="molecule type" value="Genomic_DNA"/>
</dbReference>
<dbReference type="GeneID" id="54403148"/>